<dbReference type="SUPFAM" id="SSF52821">
    <property type="entry name" value="Rhodanese/Cell cycle control phosphatase"/>
    <property type="match status" value="1"/>
</dbReference>
<dbReference type="PANTHER" id="PTHR43031">
    <property type="entry name" value="FAD-DEPENDENT OXIDOREDUCTASE"/>
    <property type="match status" value="1"/>
</dbReference>
<dbReference type="PROSITE" id="PS50206">
    <property type="entry name" value="RHODANESE_3"/>
    <property type="match status" value="1"/>
</dbReference>
<feature type="domain" description="Rhodanese" evidence="1">
    <location>
        <begin position="16"/>
        <end position="104"/>
    </location>
</feature>
<accession>A0ABX1TQZ9</accession>
<proteinExistence type="predicted"/>
<evidence type="ECO:0000259" key="1">
    <source>
        <dbReference type="PROSITE" id="PS50206"/>
    </source>
</evidence>
<sequence length="106" mass="12095">MWQLTPLELQRMLASDRDPPLLLDVREPWEVAVAWIEGAFNLPMGRVVNGWRQLDPARETVVICHHGFRSAQVVLFLKRAGFERVANLDGGIDAWSREVDPTVPTY</sequence>
<organism evidence="2 3">
    <name type="scientific">Candidatus Competibacter phosphatis</name>
    <dbReference type="NCBI Taxonomy" id="221280"/>
    <lineage>
        <taxon>Bacteria</taxon>
        <taxon>Pseudomonadati</taxon>
        <taxon>Pseudomonadota</taxon>
        <taxon>Gammaproteobacteria</taxon>
        <taxon>Candidatus Competibacteraceae</taxon>
        <taxon>Candidatus Competibacter</taxon>
    </lineage>
</organism>
<reference evidence="2 3" key="1">
    <citation type="submission" date="2019-03" db="EMBL/GenBank/DDBJ databases">
        <title>Metabolic reconstructions from genomes of highly enriched 'Candidatus Accumulibacter' and 'Candidatus Competibacter' bioreactor populations.</title>
        <authorList>
            <person name="Annavajhala M.K."/>
            <person name="Welles L."/>
            <person name="Abbas B."/>
            <person name="Sorokin D."/>
            <person name="Park H."/>
            <person name="Van Loosdrecht M."/>
            <person name="Chandran K."/>
        </authorList>
    </citation>
    <scope>NUCLEOTIDE SEQUENCE [LARGE SCALE GENOMIC DNA]</scope>
    <source>
        <strain evidence="2 3">SBR_G</strain>
    </source>
</reference>
<dbReference type="EMBL" id="SPMZ01000062">
    <property type="protein sequence ID" value="NMQ20780.1"/>
    <property type="molecule type" value="Genomic_DNA"/>
</dbReference>
<comment type="caution">
    <text evidence="2">The sequence shown here is derived from an EMBL/GenBank/DDBJ whole genome shotgun (WGS) entry which is preliminary data.</text>
</comment>
<dbReference type="Gene3D" id="3.40.250.10">
    <property type="entry name" value="Rhodanese-like domain"/>
    <property type="match status" value="1"/>
</dbReference>
<dbReference type="Pfam" id="PF00581">
    <property type="entry name" value="Rhodanese"/>
    <property type="match status" value="1"/>
</dbReference>
<evidence type="ECO:0000313" key="3">
    <source>
        <dbReference type="Proteomes" id="UP000760480"/>
    </source>
</evidence>
<gene>
    <name evidence="2" type="ORF">E4P82_17215</name>
</gene>
<dbReference type="RefSeq" id="WP_169250045.1">
    <property type="nucleotide sequence ID" value="NZ_SPMZ01000062.1"/>
</dbReference>
<dbReference type="InterPro" id="IPR001763">
    <property type="entry name" value="Rhodanese-like_dom"/>
</dbReference>
<dbReference type="PANTHER" id="PTHR43031:SF17">
    <property type="entry name" value="SULFURTRANSFERASE YTWF-RELATED"/>
    <property type="match status" value="1"/>
</dbReference>
<keyword evidence="3" id="KW-1185">Reference proteome</keyword>
<dbReference type="InterPro" id="IPR036873">
    <property type="entry name" value="Rhodanese-like_dom_sf"/>
</dbReference>
<evidence type="ECO:0000313" key="2">
    <source>
        <dbReference type="EMBL" id="NMQ20780.1"/>
    </source>
</evidence>
<dbReference type="InterPro" id="IPR050229">
    <property type="entry name" value="GlpE_sulfurtransferase"/>
</dbReference>
<protein>
    <submittedName>
        <fullName evidence="2">Sulfurtransferase</fullName>
    </submittedName>
</protein>
<dbReference type="SMART" id="SM00450">
    <property type="entry name" value="RHOD"/>
    <property type="match status" value="1"/>
</dbReference>
<dbReference type="Proteomes" id="UP000760480">
    <property type="component" value="Unassembled WGS sequence"/>
</dbReference>
<name>A0ABX1TQZ9_9GAMM</name>